<proteinExistence type="predicted"/>
<dbReference type="AlphaFoldDB" id="A0AAV4T2X2"/>
<feature type="region of interest" description="Disordered" evidence="1">
    <location>
        <begin position="1"/>
        <end position="22"/>
    </location>
</feature>
<gene>
    <name evidence="2" type="ORF">CDAR_168681</name>
</gene>
<name>A0AAV4T2X2_9ARAC</name>
<protein>
    <submittedName>
        <fullName evidence="2">Uncharacterized protein</fullName>
    </submittedName>
</protein>
<dbReference type="EMBL" id="BPLQ01009022">
    <property type="protein sequence ID" value="GIY41018.1"/>
    <property type="molecule type" value="Genomic_DNA"/>
</dbReference>
<organism evidence="2 3">
    <name type="scientific">Caerostris darwini</name>
    <dbReference type="NCBI Taxonomy" id="1538125"/>
    <lineage>
        <taxon>Eukaryota</taxon>
        <taxon>Metazoa</taxon>
        <taxon>Ecdysozoa</taxon>
        <taxon>Arthropoda</taxon>
        <taxon>Chelicerata</taxon>
        <taxon>Arachnida</taxon>
        <taxon>Araneae</taxon>
        <taxon>Araneomorphae</taxon>
        <taxon>Entelegynae</taxon>
        <taxon>Araneoidea</taxon>
        <taxon>Araneidae</taxon>
        <taxon>Caerostris</taxon>
    </lineage>
</organism>
<evidence type="ECO:0000313" key="2">
    <source>
        <dbReference type="EMBL" id="GIY41018.1"/>
    </source>
</evidence>
<dbReference type="Proteomes" id="UP001054837">
    <property type="component" value="Unassembled WGS sequence"/>
</dbReference>
<feature type="compositionally biased region" description="Polar residues" evidence="1">
    <location>
        <begin position="1"/>
        <end position="19"/>
    </location>
</feature>
<accession>A0AAV4T2X2</accession>
<reference evidence="2 3" key="1">
    <citation type="submission" date="2021-06" db="EMBL/GenBank/DDBJ databases">
        <title>Caerostris darwini draft genome.</title>
        <authorList>
            <person name="Kono N."/>
            <person name="Arakawa K."/>
        </authorList>
    </citation>
    <scope>NUCLEOTIDE SEQUENCE [LARGE SCALE GENOMIC DNA]</scope>
</reference>
<sequence length="115" mass="13546">MNNSQNKNNSLIVKNQPTPTEGKIDFQAFEGVKGNKDQLKKDEEDNDDDYEDDEHLALVFLYKERLHCESLTAWQDEANTEIFRRCKNLQSVDWRACPIATSQCDIWLQREGYFR</sequence>
<evidence type="ECO:0000313" key="3">
    <source>
        <dbReference type="Proteomes" id="UP001054837"/>
    </source>
</evidence>
<keyword evidence="3" id="KW-1185">Reference proteome</keyword>
<comment type="caution">
    <text evidence="2">The sequence shown here is derived from an EMBL/GenBank/DDBJ whole genome shotgun (WGS) entry which is preliminary data.</text>
</comment>
<evidence type="ECO:0000256" key="1">
    <source>
        <dbReference type="SAM" id="MobiDB-lite"/>
    </source>
</evidence>